<dbReference type="Pfam" id="PF03453">
    <property type="entry name" value="MoeA_N"/>
    <property type="match status" value="1"/>
</dbReference>
<evidence type="ECO:0000256" key="5">
    <source>
        <dbReference type="ARBA" id="ARBA00023150"/>
    </source>
</evidence>
<dbReference type="CDD" id="cd00887">
    <property type="entry name" value="MoeA"/>
    <property type="match status" value="1"/>
</dbReference>
<comment type="catalytic activity">
    <reaction evidence="6">
        <text>adenylyl-molybdopterin + molybdate = Mo-molybdopterin + AMP + H(+)</text>
        <dbReference type="Rhea" id="RHEA:35047"/>
        <dbReference type="ChEBI" id="CHEBI:15378"/>
        <dbReference type="ChEBI" id="CHEBI:36264"/>
        <dbReference type="ChEBI" id="CHEBI:62727"/>
        <dbReference type="ChEBI" id="CHEBI:71302"/>
        <dbReference type="ChEBI" id="CHEBI:456215"/>
        <dbReference type="EC" id="2.10.1.1"/>
    </reaction>
</comment>
<dbReference type="Gene3D" id="2.40.340.10">
    <property type="entry name" value="MoeA, C-terminal, domain IV"/>
    <property type="match status" value="1"/>
</dbReference>
<dbReference type="GO" id="GO:0005829">
    <property type="term" value="C:cytosol"/>
    <property type="evidence" value="ECO:0007669"/>
    <property type="project" value="TreeGrafter"/>
</dbReference>
<protein>
    <recommendedName>
        <fullName evidence="7">Molybdopterin molybdenumtransferase</fullName>
        <ecNumber evidence="7">2.10.1.1</ecNumber>
    </recommendedName>
</protein>
<dbReference type="Pfam" id="PF12727">
    <property type="entry name" value="PBP_like"/>
    <property type="match status" value="1"/>
</dbReference>
<dbReference type="NCBIfam" id="NF011068">
    <property type="entry name" value="PRK14498.1"/>
    <property type="match status" value="1"/>
</dbReference>
<sequence>MERKKRIYRNLKPLDEARRILLENFKDIRVESEPVPVRKALGRVLAKPVITKQSVPAYHAAAMDGIAVKASETFGALPERPVILPKGGRTVMIDTGDPMPEGTDAVVMIEKVEATEEGWEIREAAYPWRNVRKAGEDMVKGEIILPTRQRVRAFDQAALLAAGVYTVEVMRKPRVLIIPTGTEIIIPEQAPDPLPKGAILEVDGQMLASMSEECGAGAEIHAPVSDIESELKRTLKEALSKQYDLIMTIAGSSAGSEDFTPQLLEEIGRLLVHGVTVMPGKPALIAKAEGRPIVGIPGYPVSAAVAFREFVRPLLYMLQGLEPPEPEKALVTVGRKIPSKLGLEEHVRVIIGNVGGRLVATPLAGGAGVLSSIVRADGIIRIPQETGGLSEGEQIEAELLASREMIDGRLVAIGSHDLTIDLIGSMLKEKTGGRVQVSSSNVGSLGGLIALRKQTAHFAGSHLLDEETGDYNHSFIQRYLPSVPVKLINLVHRWQGFMVANGNPKDIQSIHDLKRKDIAFVNRQPGSGTRILMDYELSKAGIGPDDVAGYYNEEYTHMNVAMAVASGAADVGLGILAAAKALSLDFIPVTKERYDLVIPSEYMEDKKIRLMLEVICSNEFKRQVLAMGGYEVDETGKVIS</sequence>
<dbReference type="EC" id="2.10.1.1" evidence="7"/>
<keyword evidence="7" id="KW-0808">Transferase</keyword>
<evidence type="ECO:0000256" key="3">
    <source>
        <dbReference type="ARBA" id="ARBA00010763"/>
    </source>
</evidence>
<comment type="cofactor">
    <cofactor evidence="7">
        <name>Mg(2+)</name>
        <dbReference type="ChEBI" id="CHEBI:18420"/>
    </cofactor>
</comment>
<dbReference type="InterPro" id="IPR005110">
    <property type="entry name" value="MoeA_linker/N"/>
</dbReference>
<comment type="pathway">
    <text evidence="2 7">Cofactor biosynthesis; molybdopterin biosynthesis.</text>
</comment>
<dbReference type="RefSeq" id="WP_286678409.1">
    <property type="nucleotide sequence ID" value="NZ_MNXI01000081.1"/>
</dbReference>
<dbReference type="InterPro" id="IPR024370">
    <property type="entry name" value="PBP_domain"/>
</dbReference>
<name>A0A2M7T922_9ACTN</name>
<dbReference type="InterPro" id="IPR038987">
    <property type="entry name" value="MoeA-like"/>
</dbReference>
<evidence type="ECO:0000259" key="8">
    <source>
        <dbReference type="SMART" id="SM00852"/>
    </source>
</evidence>
<dbReference type="Proteomes" id="UP000230956">
    <property type="component" value="Unassembled WGS sequence"/>
</dbReference>
<evidence type="ECO:0000256" key="7">
    <source>
        <dbReference type="RuleBase" id="RU365090"/>
    </source>
</evidence>
<dbReference type="Pfam" id="PF03454">
    <property type="entry name" value="MoeA_C"/>
    <property type="match status" value="1"/>
</dbReference>
<proteinExistence type="inferred from homology"/>
<evidence type="ECO:0000256" key="4">
    <source>
        <dbReference type="ARBA" id="ARBA00022505"/>
    </source>
</evidence>
<dbReference type="SUPFAM" id="SSF63867">
    <property type="entry name" value="MoeA C-terminal domain-like"/>
    <property type="match status" value="1"/>
</dbReference>
<keyword evidence="7" id="KW-0460">Magnesium</keyword>
<dbReference type="EMBL" id="PFNG01000085">
    <property type="protein sequence ID" value="PIZ40598.1"/>
    <property type="molecule type" value="Genomic_DNA"/>
</dbReference>
<evidence type="ECO:0000313" key="10">
    <source>
        <dbReference type="Proteomes" id="UP000230956"/>
    </source>
</evidence>
<evidence type="ECO:0000256" key="6">
    <source>
        <dbReference type="ARBA" id="ARBA00047317"/>
    </source>
</evidence>
<dbReference type="InterPro" id="IPR036688">
    <property type="entry name" value="MoeA_C_domain_IV_sf"/>
</dbReference>
<dbReference type="SMART" id="SM00852">
    <property type="entry name" value="MoCF_biosynth"/>
    <property type="match status" value="1"/>
</dbReference>
<dbReference type="GO" id="GO:0046872">
    <property type="term" value="F:metal ion binding"/>
    <property type="evidence" value="ECO:0007669"/>
    <property type="project" value="UniProtKB-UniRule"/>
</dbReference>
<dbReference type="Gene3D" id="3.90.105.10">
    <property type="entry name" value="Molybdopterin biosynthesis moea protein, domain 2"/>
    <property type="match status" value="1"/>
</dbReference>
<dbReference type="SUPFAM" id="SSF53218">
    <property type="entry name" value="Molybdenum cofactor biosynthesis proteins"/>
    <property type="match status" value="1"/>
</dbReference>
<dbReference type="UniPathway" id="UPA00344"/>
<comment type="function">
    <text evidence="1 7">Catalyzes the insertion of molybdate into adenylated molybdopterin with the concomitant release of AMP.</text>
</comment>
<dbReference type="GO" id="GO:0006777">
    <property type="term" value="P:Mo-molybdopterin cofactor biosynthetic process"/>
    <property type="evidence" value="ECO:0007669"/>
    <property type="project" value="UniProtKB-UniRule"/>
</dbReference>
<comment type="caution">
    <text evidence="9">The sequence shown here is derived from an EMBL/GenBank/DDBJ whole genome shotgun (WGS) entry which is preliminary data.</text>
</comment>
<dbReference type="AlphaFoldDB" id="A0A2M7T922"/>
<dbReference type="Gene3D" id="3.40.190.10">
    <property type="entry name" value="Periplasmic binding protein-like II"/>
    <property type="match status" value="1"/>
</dbReference>
<dbReference type="PANTHER" id="PTHR10192">
    <property type="entry name" value="MOLYBDOPTERIN BIOSYNTHESIS PROTEIN"/>
    <property type="match status" value="1"/>
</dbReference>
<dbReference type="InterPro" id="IPR005111">
    <property type="entry name" value="MoeA_C_domain_IV"/>
</dbReference>
<dbReference type="GO" id="GO:0061599">
    <property type="term" value="F:molybdopterin molybdotransferase activity"/>
    <property type="evidence" value="ECO:0007669"/>
    <property type="project" value="UniProtKB-UniRule"/>
</dbReference>
<evidence type="ECO:0000313" key="9">
    <source>
        <dbReference type="EMBL" id="PIZ40598.1"/>
    </source>
</evidence>
<dbReference type="InterPro" id="IPR001453">
    <property type="entry name" value="MoaB/Mog_dom"/>
</dbReference>
<evidence type="ECO:0000256" key="2">
    <source>
        <dbReference type="ARBA" id="ARBA00005046"/>
    </source>
</evidence>
<dbReference type="Gene3D" id="3.40.980.10">
    <property type="entry name" value="MoaB/Mog-like domain"/>
    <property type="match status" value="1"/>
</dbReference>
<organism evidence="9 10">
    <name type="scientific">Candidatus Aquicultor secundus</name>
    <dbReference type="NCBI Taxonomy" id="1973895"/>
    <lineage>
        <taxon>Bacteria</taxon>
        <taxon>Bacillati</taxon>
        <taxon>Actinomycetota</taxon>
        <taxon>Candidatus Aquicultoria</taxon>
        <taxon>Candidatus Aquicultorales</taxon>
        <taxon>Candidatus Aquicultoraceae</taxon>
        <taxon>Candidatus Aquicultor</taxon>
    </lineage>
</organism>
<keyword evidence="5 7" id="KW-0501">Molybdenum cofactor biosynthesis</keyword>
<keyword evidence="4 7" id="KW-0500">Molybdenum</keyword>
<dbReference type="InterPro" id="IPR036135">
    <property type="entry name" value="MoeA_linker/N_sf"/>
</dbReference>
<gene>
    <name evidence="9" type="ORF">COY37_03460</name>
</gene>
<comment type="similarity">
    <text evidence="3 7">Belongs to the MoeA family.</text>
</comment>
<dbReference type="SUPFAM" id="SSF63882">
    <property type="entry name" value="MoeA N-terminal region -like"/>
    <property type="match status" value="1"/>
</dbReference>
<dbReference type="Pfam" id="PF00994">
    <property type="entry name" value="MoCF_biosynth"/>
    <property type="match status" value="1"/>
</dbReference>
<evidence type="ECO:0000256" key="1">
    <source>
        <dbReference type="ARBA" id="ARBA00002901"/>
    </source>
</evidence>
<dbReference type="InterPro" id="IPR036425">
    <property type="entry name" value="MoaB/Mog-like_dom_sf"/>
</dbReference>
<accession>A0A2M7T922</accession>
<dbReference type="PANTHER" id="PTHR10192:SF16">
    <property type="entry name" value="MOLYBDOPTERIN MOLYBDENUMTRANSFERASE"/>
    <property type="match status" value="1"/>
</dbReference>
<keyword evidence="7" id="KW-0479">Metal-binding</keyword>
<dbReference type="Gene3D" id="2.170.190.11">
    <property type="entry name" value="Molybdopterin biosynthesis moea protein, domain 3"/>
    <property type="match status" value="1"/>
</dbReference>
<reference evidence="10" key="1">
    <citation type="submission" date="2017-09" db="EMBL/GenBank/DDBJ databases">
        <title>Depth-based differentiation of microbial function through sediment-hosted aquifers and enrichment of novel symbionts in the deep terrestrial subsurface.</title>
        <authorList>
            <person name="Probst A.J."/>
            <person name="Ladd B."/>
            <person name="Jarett J.K."/>
            <person name="Geller-Mcgrath D.E."/>
            <person name="Sieber C.M.K."/>
            <person name="Emerson J.B."/>
            <person name="Anantharaman K."/>
            <person name="Thomas B.C."/>
            <person name="Malmstrom R."/>
            <person name="Stieglmeier M."/>
            <person name="Klingl A."/>
            <person name="Woyke T."/>
            <person name="Ryan C.M."/>
            <person name="Banfield J.F."/>
        </authorList>
    </citation>
    <scope>NUCLEOTIDE SEQUENCE [LARGE SCALE GENOMIC DNA]</scope>
</reference>
<feature type="domain" description="MoaB/Mog" evidence="8">
    <location>
        <begin position="176"/>
        <end position="317"/>
    </location>
</feature>
<dbReference type="SUPFAM" id="SSF53850">
    <property type="entry name" value="Periplasmic binding protein-like II"/>
    <property type="match status" value="1"/>
</dbReference>